<protein>
    <recommendedName>
        <fullName evidence="5">Integral membrane protein</fullName>
    </recommendedName>
</protein>
<dbReference type="PANTHER" id="PTHR35179">
    <property type="entry name" value="PROTEIN CBG02620"/>
    <property type="match status" value="1"/>
</dbReference>
<keyword evidence="2" id="KW-0812">Transmembrane</keyword>
<evidence type="ECO:0000313" key="4">
    <source>
        <dbReference type="Proteomes" id="UP000184383"/>
    </source>
</evidence>
<dbReference type="OrthoDB" id="3205825at2759"/>
<dbReference type="PANTHER" id="PTHR35179:SF1">
    <property type="entry name" value="INTEGRAL MEMBRANE PROTEIN"/>
    <property type="match status" value="1"/>
</dbReference>
<gene>
    <name evidence="3" type="ORF">ASPWEDRAFT_171296</name>
</gene>
<evidence type="ECO:0000256" key="1">
    <source>
        <dbReference type="SAM" id="MobiDB-lite"/>
    </source>
</evidence>
<evidence type="ECO:0000313" key="3">
    <source>
        <dbReference type="EMBL" id="OJJ37836.1"/>
    </source>
</evidence>
<dbReference type="AlphaFoldDB" id="A0A1L9RS83"/>
<feature type="region of interest" description="Disordered" evidence="1">
    <location>
        <begin position="268"/>
        <end position="287"/>
    </location>
</feature>
<sequence>MTWHKGLERQRVIPPVSAVLAVKKAHSASILGFYFGTVLLWAIQTQLLSQIIANGVALIMTDRHKSKILKWVLFGLITTVNISVFCIWIPAHMPNAHHTWVTLNNIWERVEKSFFLILDLSLNLYFLHLVRSRLISGGLTKYWRLWKFNAGIVVVSLSMDVLLLGLLSYPDPYVYVQFAPLAYIVKLHIELTMAVLISKVVKSSGKERSDEWYPSSNQATRPHPGSHRDSAFPGSMKMNTLISGRTVDEPADGHHGPGIMRTVVTEVRTESGDESQEELVNVERLSQ</sequence>
<organism evidence="3 4">
    <name type="scientific">Aspergillus wentii DTO 134E9</name>
    <dbReference type="NCBI Taxonomy" id="1073089"/>
    <lineage>
        <taxon>Eukaryota</taxon>
        <taxon>Fungi</taxon>
        <taxon>Dikarya</taxon>
        <taxon>Ascomycota</taxon>
        <taxon>Pezizomycotina</taxon>
        <taxon>Eurotiomycetes</taxon>
        <taxon>Eurotiomycetidae</taxon>
        <taxon>Eurotiales</taxon>
        <taxon>Aspergillaceae</taxon>
        <taxon>Aspergillus</taxon>
        <taxon>Aspergillus subgen. Cremei</taxon>
    </lineage>
</organism>
<proteinExistence type="predicted"/>
<feature type="region of interest" description="Disordered" evidence="1">
    <location>
        <begin position="208"/>
        <end position="234"/>
    </location>
</feature>
<name>A0A1L9RS83_ASPWE</name>
<keyword evidence="4" id="KW-1185">Reference proteome</keyword>
<feature type="transmembrane region" description="Helical" evidence="2">
    <location>
        <begin position="113"/>
        <end position="130"/>
    </location>
</feature>
<dbReference type="EMBL" id="KV878211">
    <property type="protein sequence ID" value="OJJ37836.1"/>
    <property type="molecule type" value="Genomic_DNA"/>
</dbReference>
<dbReference type="Proteomes" id="UP000184383">
    <property type="component" value="Unassembled WGS sequence"/>
</dbReference>
<accession>A0A1L9RS83</accession>
<feature type="transmembrane region" description="Helical" evidence="2">
    <location>
        <begin position="181"/>
        <end position="201"/>
    </location>
</feature>
<keyword evidence="2" id="KW-0472">Membrane</keyword>
<dbReference type="VEuPathDB" id="FungiDB:ASPWEDRAFT_171296"/>
<dbReference type="RefSeq" id="XP_040691512.1">
    <property type="nucleotide sequence ID" value="XM_040830758.1"/>
</dbReference>
<feature type="transmembrane region" description="Helical" evidence="2">
    <location>
        <begin position="150"/>
        <end position="169"/>
    </location>
</feature>
<evidence type="ECO:0008006" key="5">
    <source>
        <dbReference type="Google" id="ProtNLM"/>
    </source>
</evidence>
<feature type="transmembrane region" description="Helical" evidence="2">
    <location>
        <begin position="71"/>
        <end position="93"/>
    </location>
</feature>
<dbReference type="GeneID" id="63746606"/>
<reference evidence="4" key="1">
    <citation type="journal article" date="2017" name="Genome Biol.">
        <title>Comparative genomics reveals high biological diversity and specific adaptations in the industrially and medically important fungal genus Aspergillus.</title>
        <authorList>
            <person name="de Vries R.P."/>
            <person name="Riley R."/>
            <person name="Wiebenga A."/>
            <person name="Aguilar-Osorio G."/>
            <person name="Amillis S."/>
            <person name="Uchima C.A."/>
            <person name="Anderluh G."/>
            <person name="Asadollahi M."/>
            <person name="Askin M."/>
            <person name="Barry K."/>
            <person name="Battaglia E."/>
            <person name="Bayram O."/>
            <person name="Benocci T."/>
            <person name="Braus-Stromeyer S.A."/>
            <person name="Caldana C."/>
            <person name="Canovas D."/>
            <person name="Cerqueira G.C."/>
            <person name="Chen F."/>
            <person name="Chen W."/>
            <person name="Choi C."/>
            <person name="Clum A."/>
            <person name="Dos Santos R.A."/>
            <person name="Damasio A.R."/>
            <person name="Diallinas G."/>
            <person name="Emri T."/>
            <person name="Fekete E."/>
            <person name="Flipphi M."/>
            <person name="Freyberg S."/>
            <person name="Gallo A."/>
            <person name="Gournas C."/>
            <person name="Habgood R."/>
            <person name="Hainaut M."/>
            <person name="Harispe M.L."/>
            <person name="Henrissat B."/>
            <person name="Hilden K.S."/>
            <person name="Hope R."/>
            <person name="Hossain A."/>
            <person name="Karabika E."/>
            <person name="Karaffa L."/>
            <person name="Karanyi Z."/>
            <person name="Krasevec N."/>
            <person name="Kuo A."/>
            <person name="Kusch H."/>
            <person name="LaButti K."/>
            <person name="Lagendijk E.L."/>
            <person name="Lapidus A."/>
            <person name="Levasseur A."/>
            <person name="Lindquist E."/>
            <person name="Lipzen A."/>
            <person name="Logrieco A.F."/>
            <person name="MacCabe A."/>
            <person name="Maekelae M.R."/>
            <person name="Malavazi I."/>
            <person name="Melin P."/>
            <person name="Meyer V."/>
            <person name="Mielnichuk N."/>
            <person name="Miskei M."/>
            <person name="Molnar A.P."/>
            <person name="Mule G."/>
            <person name="Ngan C.Y."/>
            <person name="Orejas M."/>
            <person name="Orosz E."/>
            <person name="Ouedraogo J.P."/>
            <person name="Overkamp K.M."/>
            <person name="Park H.-S."/>
            <person name="Perrone G."/>
            <person name="Piumi F."/>
            <person name="Punt P.J."/>
            <person name="Ram A.F."/>
            <person name="Ramon A."/>
            <person name="Rauscher S."/>
            <person name="Record E."/>
            <person name="Riano-Pachon D.M."/>
            <person name="Robert V."/>
            <person name="Roehrig J."/>
            <person name="Ruller R."/>
            <person name="Salamov A."/>
            <person name="Salih N.S."/>
            <person name="Samson R.A."/>
            <person name="Sandor E."/>
            <person name="Sanguinetti M."/>
            <person name="Schuetze T."/>
            <person name="Sepcic K."/>
            <person name="Shelest E."/>
            <person name="Sherlock G."/>
            <person name="Sophianopoulou V."/>
            <person name="Squina F.M."/>
            <person name="Sun H."/>
            <person name="Susca A."/>
            <person name="Todd R.B."/>
            <person name="Tsang A."/>
            <person name="Unkles S.E."/>
            <person name="van de Wiele N."/>
            <person name="van Rossen-Uffink D."/>
            <person name="Oliveira J.V."/>
            <person name="Vesth T.C."/>
            <person name="Visser J."/>
            <person name="Yu J.-H."/>
            <person name="Zhou M."/>
            <person name="Andersen M.R."/>
            <person name="Archer D.B."/>
            <person name="Baker S.E."/>
            <person name="Benoit I."/>
            <person name="Brakhage A.A."/>
            <person name="Braus G.H."/>
            <person name="Fischer R."/>
            <person name="Frisvad J.C."/>
            <person name="Goldman G.H."/>
            <person name="Houbraken J."/>
            <person name="Oakley B."/>
            <person name="Pocsi I."/>
            <person name="Scazzocchio C."/>
            <person name="Seiboth B."/>
            <person name="vanKuyk P.A."/>
            <person name="Wortman J."/>
            <person name="Dyer P.S."/>
            <person name="Grigoriev I.V."/>
        </authorList>
    </citation>
    <scope>NUCLEOTIDE SEQUENCE [LARGE SCALE GENOMIC DNA]</scope>
    <source>
        <strain evidence="4">DTO 134E9</strain>
    </source>
</reference>
<evidence type="ECO:0000256" key="2">
    <source>
        <dbReference type="SAM" id="Phobius"/>
    </source>
</evidence>
<keyword evidence="2" id="KW-1133">Transmembrane helix</keyword>
<feature type="transmembrane region" description="Helical" evidence="2">
    <location>
        <begin position="33"/>
        <end position="59"/>
    </location>
</feature>